<feature type="chain" id="PRO_5037612918" evidence="8">
    <location>
        <begin position="32"/>
        <end position="487"/>
    </location>
</feature>
<dbReference type="Proteomes" id="UP000664144">
    <property type="component" value="Unassembled WGS sequence"/>
</dbReference>
<proteinExistence type="inferred from homology"/>
<dbReference type="GO" id="GO:0016740">
    <property type="term" value="F:transferase activity"/>
    <property type="evidence" value="ECO:0007669"/>
    <property type="project" value="UniProtKB-KW"/>
</dbReference>
<protein>
    <submittedName>
        <fullName evidence="10">L,D-transpeptidase family protein</fullName>
    </submittedName>
</protein>
<keyword evidence="6 7" id="KW-0961">Cell wall biogenesis/degradation</keyword>
<reference evidence="10" key="1">
    <citation type="submission" date="2021-03" db="EMBL/GenBank/DDBJ databases">
        <authorList>
            <person name="Kim M.K."/>
        </authorList>
    </citation>
    <scope>NUCLEOTIDE SEQUENCE</scope>
    <source>
        <strain evidence="10">BT186</strain>
    </source>
</reference>
<keyword evidence="5 7" id="KW-0573">Peptidoglycan synthesis</keyword>
<feature type="active site" description="Proton donor/acceptor" evidence="7">
    <location>
        <position position="388"/>
    </location>
</feature>
<comment type="caution">
    <text evidence="10">The sequence shown here is derived from an EMBL/GenBank/DDBJ whole genome shotgun (WGS) entry which is preliminary data.</text>
</comment>
<keyword evidence="3" id="KW-0808">Transferase</keyword>
<evidence type="ECO:0000256" key="7">
    <source>
        <dbReference type="PROSITE-ProRule" id="PRU01373"/>
    </source>
</evidence>
<evidence type="ECO:0000256" key="1">
    <source>
        <dbReference type="ARBA" id="ARBA00004752"/>
    </source>
</evidence>
<dbReference type="PANTHER" id="PTHR41533">
    <property type="entry name" value="L,D-TRANSPEPTIDASE HI_1667-RELATED"/>
    <property type="match status" value="1"/>
</dbReference>
<dbReference type="GO" id="GO:0071555">
    <property type="term" value="P:cell wall organization"/>
    <property type="evidence" value="ECO:0007669"/>
    <property type="project" value="UniProtKB-UniRule"/>
</dbReference>
<dbReference type="Gene3D" id="2.40.440.10">
    <property type="entry name" value="L,D-transpeptidase catalytic domain-like"/>
    <property type="match status" value="1"/>
</dbReference>
<dbReference type="InterPro" id="IPR038063">
    <property type="entry name" value="Transpep_catalytic_dom"/>
</dbReference>
<feature type="domain" description="L,D-TPase catalytic" evidence="9">
    <location>
        <begin position="256"/>
        <end position="431"/>
    </location>
</feature>
<dbReference type="AlphaFoldDB" id="A0A939EWM5"/>
<dbReference type="GO" id="GO:0004180">
    <property type="term" value="F:carboxypeptidase activity"/>
    <property type="evidence" value="ECO:0007669"/>
    <property type="project" value="UniProtKB-ARBA"/>
</dbReference>
<organism evidence="10 11">
    <name type="scientific">Hymenobacter telluris</name>
    <dbReference type="NCBI Taxonomy" id="2816474"/>
    <lineage>
        <taxon>Bacteria</taxon>
        <taxon>Pseudomonadati</taxon>
        <taxon>Bacteroidota</taxon>
        <taxon>Cytophagia</taxon>
        <taxon>Cytophagales</taxon>
        <taxon>Hymenobacteraceae</taxon>
        <taxon>Hymenobacter</taxon>
    </lineage>
</organism>
<evidence type="ECO:0000313" key="11">
    <source>
        <dbReference type="Proteomes" id="UP000664144"/>
    </source>
</evidence>
<feature type="active site" description="Nucleophile" evidence="7">
    <location>
        <position position="407"/>
    </location>
</feature>
<evidence type="ECO:0000256" key="3">
    <source>
        <dbReference type="ARBA" id="ARBA00022679"/>
    </source>
</evidence>
<dbReference type="InterPro" id="IPR045380">
    <property type="entry name" value="LD_TPept_scaffold_dom"/>
</dbReference>
<dbReference type="GO" id="GO:0008360">
    <property type="term" value="P:regulation of cell shape"/>
    <property type="evidence" value="ECO:0007669"/>
    <property type="project" value="UniProtKB-UniRule"/>
</dbReference>
<accession>A0A939EWM5</accession>
<evidence type="ECO:0000259" key="9">
    <source>
        <dbReference type="PROSITE" id="PS52029"/>
    </source>
</evidence>
<comment type="similarity">
    <text evidence="2">Belongs to the YkuD family.</text>
</comment>
<dbReference type="Pfam" id="PF03734">
    <property type="entry name" value="YkuD"/>
    <property type="match status" value="1"/>
</dbReference>
<evidence type="ECO:0000256" key="4">
    <source>
        <dbReference type="ARBA" id="ARBA00022960"/>
    </source>
</evidence>
<dbReference type="SUPFAM" id="SSF141523">
    <property type="entry name" value="L,D-transpeptidase catalytic domain-like"/>
    <property type="match status" value="1"/>
</dbReference>
<sequence length="487" mass="54528">MERLSSNVWTVLLWLAVTGGVLSLGSAQAHAGPPQPKPAPVAALSLRTALDTVALGSAATYTQLGLQAGPAVQQFYSQRDFTPAWTHADSAGWNHNARQALALLRCAPEYGLDPATYSWSILSALPDSLHYLAAKTATLAGYELRLTDALLRFATHLRYGRLHPLTLTPIVLTQPQTQEAVDGLRQALASPELTTAFLSCQPTSRAYCQLQQAWSATLRQHPDSLHPTTGNAADFRRVALNLERLRWDLQRPDSGDYALVNIAAYQLQLIRNGQVVQSHRIVVGKPDTPTPTLDSRITVFVTAPEWRVPYSIAVNEMLPELQNDPGFLADNNYFLLDYRGRRVNPWRVNWQRITPQTFPYTIRQTAGRHNALGNIVFYFTNQHGIYVHDTPARALFREPKRARSHGCIRIEKPLELAAFLLKREGQQAALPDIRRSIATHDRCRYDLAGGLPIRIRYYTCEAQNNHIRYYADVYCQDEAVAAAFFKP</sequence>
<evidence type="ECO:0000313" key="10">
    <source>
        <dbReference type="EMBL" id="MBO0358547.1"/>
    </source>
</evidence>
<dbReference type="PROSITE" id="PS52029">
    <property type="entry name" value="LD_TPASE"/>
    <property type="match status" value="1"/>
</dbReference>
<dbReference type="CDD" id="cd16913">
    <property type="entry name" value="YkuD_like"/>
    <property type="match status" value="1"/>
</dbReference>
<dbReference type="Pfam" id="PF20142">
    <property type="entry name" value="Scaffold"/>
    <property type="match status" value="1"/>
</dbReference>
<feature type="signal peptide" evidence="8">
    <location>
        <begin position="1"/>
        <end position="31"/>
    </location>
</feature>
<evidence type="ECO:0000256" key="5">
    <source>
        <dbReference type="ARBA" id="ARBA00022984"/>
    </source>
</evidence>
<keyword evidence="8" id="KW-0732">Signal</keyword>
<gene>
    <name evidence="10" type="ORF">J0X19_11370</name>
</gene>
<evidence type="ECO:0000256" key="8">
    <source>
        <dbReference type="SAM" id="SignalP"/>
    </source>
</evidence>
<name>A0A939EWM5_9BACT</name>
<comment type="pathway">
    <text evidence="1 7">Cell wall biogenesis; peptidoglycan biosynthesis.</text>
</comment>
<dbReference type="GO" id="GO:0009252">
    <property type="term" value="P:peptidoglycan biosynthetic process"/>
    <property type="evidence" value="ECO:0007669"/>
    <property type="project" value="UniProtKB-KW"/>
</dbReference>
<keyword evidence="4 7" id="KW-0133">Cell shape</keyword>
<evidence type="ECO:0000256" key="6">
    <source>
        <dbReference type="ARBA" id="ARBA00023316"/>
    </source>
</evidence>
<dbReference type="PANTHER" id="PTHR41533:SF2">
    <property type="entry name" value="BLR7131 PROTEIN"/>
    <property type="match status" value="1"/>
</dbReference>
<dbReference type="InterPro" id="IPR052905">
    <property type="entry name" value="LD-transpeptidase_YkuD-like"/>
</dbReference>
<evidence type="ECO:0000256" key="2">
    <source>
        <dbReference type="ARBA" id="ARBA00005992"/>
    </source>
</evidence>
<dbReference type="InterPro" id="IPR005490">
    <property type="entry name" value="LD_TPept_cat_dom"/>
</dbReference>
<dbReference type="EMBL" id="JAFLQZ010000006">
    <property type="protein sequence ID" value="MBO0358547.1"/>
    <property type="molecule type" value="Genomic_DNA"/>
</dbReference>
<keyword evidence="11" id="KW-1185">Reference proteome</keyword>